<keyword evidence="1" id="KW-0472">Membrane</keyword>
<evidence type="ECO:0000313" key="3">
    <source>
        <dbReference type="Proteomes" id="UP000285579"/>
    </source>
</evidence>
<feature type="transmembrane region" description="Helical" evidence="1">
    <location>
        <begin position="63"/>
        <end position="82"/>
    </location>
</feature>
<reference evidence="2 3" key="1">
    <citation type="journal article" date="2016" name="Front. Microbiol.">
        <title>Comprehensive Phylogenetic Analysis of Bovine Non-aureus Staphylococci Species Based on Whole-Genome Sequencing.</title>
        <authorList>
            <person name="Naushad S."/>
            <person name="Barkema H.W."/>
            <person name="Luby C."/>
            <person name="Condas L.A."/>
            <person name="Nobrega D.B."/>
            <person name="Carson D.A."/>
            <person name="De Buck J."/>
        </authorList>
    </citation>
    <scope>NUCLEOTIDE SEQUENCE [LARGE SCALE GENOMIC DNA]</scope>
    <source>
        <strain evidence="2 3">SNUC 1349</strain>
    </source>
</reference>
<keyword evidence="1" id="KW-1133">Transmembrane helix</keyword>
<protein>
    <submittedName>
        <fullName evidence="2">ABC transporter permease</fullName>
    </submittedName>
</protein>
<organism evidence="2 3">
    <name type="scientific">Staphylococcus xylosus</name>
    <dbReference type="NCBI Taxonomy" id="1288"/>
    <lineage>
        <taxon>Bacteria</taxon>
        <taxon>Bacillati</taxon>
        <taxon>Bacillota</taxon>
        <taxon>Bacilli</taxon>
        <taxon>Bacillales</taxon>
        <taxon>Staphylococcaceae</taxon>
        <taxon>Staphylococcus</taxon>
    </lineage>
</organism>
<dbReference type="EMBL" id="QXUI01000011">
    <property type="protein sequence ID" value="RIM90992.1"/>
    <property type="molecule type" value="Genomic_DNA"/>
</dbReference>
<sequence>MSGNQANNKYEFVGNVDLEVDSNKYLWFFRVKDIVLTLPVLLLGIIYIMILNKFFHLNWEDHMLLYMMGFIPSFVLYAVLAIQSSLYERKNISVLNEYKYKYDYRKRKKTFEYSNDKIQKESELLEDIRGQLGLVDISKESYELLSDEIVKVIQVSCINVTGLPLNDQKKVYDNFEQFNNKLDTRLFPIQITTKTKPISLETYIEDCQKVFENTGDKYDRLFGSSYIKLANDIQKNKKMVSKSPYVCIKRKKSKKENTEEVLEQMAEKLVSDIEDMLPHQYKLNARILNNEEMFTLLHYSVDYATANIIEGQTLNDNETITFSTEENKDFDVYWDHKQQHHII</sequence>
<keyword evidence="1" id="KW-0812">Transmembrane</keyword>
<gene>
    <name evidence="2" type="ORF">BU104_12740</name>
</gene>
<dbReference type="AlphaFoldDB" id="A0AAQ0RWS5"/>
<evidence type="ECO:0000256" key="1">
    <source>
        <dbReference type="SAM" id="Phobius"/>
    </source>
</evidence>
<comment type="caution">
    <text evidence="2">The sequence shown here is derived from an EMBL/GenBank/DDBJ whole genome shotgun (WGS) entry which is preliminary data.</text>
</comment>
<name>A0AAQ0RWS5_STAXY</name>
<dbReference type="Proteomes" id="UP000285579">
    <property type="component" value="Unassembled WGS sequence"/>
</dbReference>
<dbReference type="RefSeq" id="WP_119555549.1">
    <property type="nucleotide sequence ID" value="NZ_QXUI01000011.1"/>
</dbReference>
<proteinExistence type="predicted"/>
<evidence type="ECO:0000313" key="2">
    <source>
        <dbReference type="EMBL" id="RIM90992.1"/>
    </source>
</evidence>
<accession>A0AAQ0RWS5</accession>
<feature type="transmembrane region" description="Helical" evidence="1">
    <location>
        <begin position="34"/>
        <end position="51"/>
    </location>
</feature>